<organism evidence="3 4">
    <name type="scientific">Streptomyces boetiae</name>
    <dbReference type="NCBI Taxonomy" id="3075541"/>
    <lineage>
        <taxon>Bacteria</taxon>
        <taxon>Bacillati</taxon>
        <taxon>Actinomycetota</taxon>
        <taxon>Actinomycetes</taxon>
        <taxon>Kitasatosporales</taxon>
        <taxon>Streptomycetaceae</taxon>
        <taxon>Streptomyces</taxon>
    </lineage>
</organism>
<evidence type="ECO:0000256" key="1">
    <source>
        <dbReference type="SAM" id="SignalP"/>
    </source>
</evidence>
<comment type="caution">
    <text evidence="3">The sequence shown here is derived from an EMBL/GenBank/DDBJ whole genome shotgun (WGS) entry which is preliminary data.</text>
</comment>
<feature type="domain" description="ABC-type glycine betaine transport system substrate-binding" evidence="2">
    <location>
        <begin position="53"/>
        <end position="321"/>
    </location>
</feature>
<evidence type="ECO:0000313" key="3">
    <source>
        <dbReference type="EMBL" id="MDT0309555.1"/>
    </source>
</evidence>
<dbReference type="PROSITE" id="PS51257">
    <property type="entry name" value="PROKAR_LIPOPROTEIN"/>
    <property type="match status" value="1"/>
</dbReference>
<dbReference type="SUPFAM" id="SSF53850">
    <property type="entry name" value="Periplasmic binding protein-like II"/>
    <property type="match status" value="1"/>
</dbReference>
<sequence>MRPLIRRRPTPALPAAALSAVLAVTAAGCSLESSGGDADPGSLAEHASLEGASLTVGSKEFTEQLVLCQVTGLALRSVGAEVSEECGLQGSNTTRSALESGDIDMYWEYTGTAWINYLGHTDPIGDPAEQYARAAEQDLSENDVRWLAPAPANNTYAIVALADRAEELGVSTLSEYAALVRQEPSAGSLCVAAEFAGRDDGLPGLQDAYGFEVPDGDLATMAAGAIYEAVAGGDPCAFGEAATTDGRIPALGLTVLEDDEGFFPVYNPALTVRESVYAENPDLAAVFEPIAAALTDAELQDLNAQVDLDGLDPEDVARDWLVAQGFIGG</sequence>
<dbReference type="InterPro" id="IPR007210">
    <property type="entry name" value="ABC_Gly_betaine_transp_sub-bd"/>
</dbReference>
<accession>A0ABU2LDJ2</accession>
<protein>
    <submittedName>
        <fullName evidence="3">Glycine betaine ABC transporter substrate-binding protein</fullName>
    </submittedName>
</protein>
<dbReference type="Proteomes" id="UP001183388">
    <property type="component" value="Unassembled WGS sequence"/>
</dbReference>
<keyword evidence="4" id="KW-1185">Reference proteome</keyword>
<reference evidence="4" key="1">
    <citation type="submission" date="2023-07" db="EMBL/GenBank/DDBJ databases">
        <title>30 novel species of actinomycetes from the DSMZ collection.</title>
        <authorList>
            <person name="Nouioui I."/>
        </authorList>
    </citation>
    <scope>NUCLEOTIDE SEQUENCE [LARGE SCALE GENOMIC DNA]</scope>
    <source>
        <strain evidence="4">DSM 44917</strain>
    </source>
</reference>
<evidence type="ECO:0000313" key="4">
    <source>
        <dbReference type="Proteomes" id="UP001183388"/>
    </source>
</evidence>
<name>A0ABU2LDJ2_9ACTN</name>
<feature type="signal peptide" evidence="1">
    <location>
        <begin position="1"/>
        <end position="26"/>
    </location>
</feature>
<dbReference type="CDD" id="cd13611">
    <property type="entry name" value="PBP2_YehZ"/>
    <property type="match status" value="1"/>
</dbReference>
<proteinExistence type="predicted"/>
<feature type="chain" id="PRO_5046707326" evidence="1">
    <location>
        <begin position="27"/>
        <end position="329"/>
    </location>
</feature>
<dbReference type="Pfam" id="PF04069">
    <property type="entry name" value="OpuAC"/>
    <property type="match status" value="1"/>
</dbReference>
<dbReference type="Gene3D" id="3.40.190.10">
    <property type="entry name" value="Periplasmic binding protein-like II"/>
    <property type="match status" value="1"/>
</dbReference>
<dbReference type="Gene3D" id="3.40.190.120">
    <property type="entry name" value="Osmoprotection protein (prox), domain 2"/>
    <property type="match status" value="1"/>
</dbReference>
<gene>
    <name evidence="3" type="ORF">RM780_21720</name>
</gene>
<dbReference type="EMBL" id="JAVREN010000040">
    <property type="protein sequence ID" value="MDT0309555.1"/>
    <property type="molecule type" value="Genomic_DNA"/>
</dbReference>
<keyword evidence="1" id="KW-0732">Signal</keyword>
<dbReference type="RefSeq" id="WP_311632518.1">
    <property type="nucleotide sequence ID" value="NZ_JAVREN010000040.1"/>
</dbReference>
<evidence type="ECO:0000259" key="2">
    <source>
        <dbReference type="Pfam" id="PF04069"/>
    </source>
</evidence>